<evidence type="ECO:0000313" key="2">
    <source>
        <dbReference type="EMBL" id="XDG24656.1"/>
    </source>
</evidence>
<organism evidence="2">
    <name type="scientific">Bird deltacoronavirus CalidrisCN24</name>
    <dbReference type="NCBI Taxonomy" id="3237949"/>
    <lineage>
        <taxon>Viruses</taxon>
        <taxon>Riboviria</taxon>
        <taxon>Orthornavirae</taxon>
        <taxon>Pisuviricota</taxon>
        <taxon>Pisoniviricetes</taxon>
        <taxon>Nidovirales</taxon>
        <taxon>Cornidovirineae</taxon>
        <taxon>Coronaviridae</taxon>
        <taxon>Orthocoronavirinae</taxon>
        <taxon>Deltacoronavirus</taxon>
    </lineage>
</organism>
<keyword evidence="1" id="KW-0472">Membrane</keyword>
<feature type="transmembrane region" description="Helical" evidence="1">
    <location>
        <begin position="30"/>
        <end position="53"/>
    </location>
</feature>
<proteinExistence type="predicted"/>
<feature type="transmembrane region" description="Helical" evidence="1">
    <location>
        <begin position="5"/>
        <end position="24"/>
    </location>
</feature>
<sequence length="66" mass="7770">MFPTIVYYCSILVFCALYGQYPTINELAQLHNLCLCLWFIDVFVMLPLTYLIFDTYDLHYIAGHIV</sequence>
<protein>
    <submittedName>
        <fullName evidence="2">Uncharacterized protein</fullName>
    </submittedName>
</protein>
<name>A0AB39AG49_9NIDO</name>
<evidence type="ECO:0000256" key="1">
    <source>
        <dbReference type="SAM" id="Phobius"/>
    </source>
</evidence>
<keyword evidence="1" id="KW-1133">Transmembrane helix</keyword>
<accession>A0AB39AG49</accession>
<dbReference type="EMBL" id="PP845497">
    <property type="protein sequence ID" value="XDG24656.1"/>
    <property type="molecule type" value="Genomic_RNA"/>
</dbReference>
<keyword evidence="1" id="KW-0812">Transmembrane</keyword>
<reference evidence="2" key="1">
    <citation type="submission" date="2024-05" db="EMBL/GenBank/DDBJ databases">
        <title>Avian Migration-Mediated Cross-Species Transmission and Recombination Shaping the Diversity of Gammacoronaviruses and Deltacoronaviruses.</title>
        <authorList>
            <person name="Han Y."/>
            <person name="Xu P."/>
            <person name="Xu Y."/>
            <person name="Wang Y."/>
            <person name="Hu J."/>
            <person name="Ma M."/>
            <person name="Li Z."/>
            <person name="Bo S."/>
            <person name="Zhao C."/>
            <person name="Ji L."/>
            <person name="Yuan Y."/>
            <person name="Zhao W."/>
            <person name="Wang J."/>
            <person name="Jin Q."/>
            <person name="Wu Z."/>
            <person name="He G."/>
        </authorList>
    </citation>
    <scope>NUCLEOTIDE SEQUENCE</scope>
    <source>
        <strain evidence="2">AvCs-DeltaCoV/SH22-SH221</strain>
    </source>
</reference>